<evidence type="ECO:0000313" key="13">
    <source>
        <dbReference type="EMBL" id="GAV02549.1"/>
    </source>
</evidence>
<evidence type="ECO:0000256" key="3">
    <source>
        <dbReference type="ARBA" id="ARBA00038853"/>
    </source>
</evidence>
<dbReference type="InterPro" id="IPR050984">
    <property type="entry name" value="Gfo/Idh/MocA_domain"/>
</dbReference>
<gene>
    <name evidence="13" type="primary">RvY_13096-1</name>
    <name evidence="13" type="synonym">RvY_13096.1</name>
    <name evidence="13" type="ORF">RvY_13096</name>
</gene>
<keyword evidence="14" id="KW-1185">Reference proteome</keyword>
<keyword evidence="2" id="KW-0560">Oxidoreductase</keyword>
<comment type="catalytic activity">
    <reaction evidence="10">
        <text>D-xylose + NADP(+) = D-xylono-1,5-lactone + NADPH + H(+)</text>
        <dbReference type="Rhea" id="RHEA:22000"/>
        <dbReference type="ChEBI" id="CHEBI:15378"/>
        <dbReference type="ChEBI" id="CHEBI:15867"/>
        <dbReference type="ChEBI" id="CHEBI:53455"/>
        <dbReference type="ChEBI" id="CHEBI:57783"/>
        <dbReference type="ChEBI" id="CHEBI:58349"/>
        <dbReference type="EC" id="1.1.1.179"/>
    </reaction>
</comment>
<dbReference type="SUPFAM" id="SSF55347">
    <property type="entry name" value="Glyceraldehyde-3-phosphate dehydrogenase-like, C-terminal domain"/>
    <property type="match status" value="1"/>
</dbReference>
<evidence type="ECO:0000256" key="7">
    <source>
        <dbReference type="ARBA" id="ARBA00042988"/>
    </source>
</evidence>
<comment type="catalytic activity">
    <reaction evidence="9">
        <text>(1R,2R)-1,2-dihydrobenzene-1,2-diol + NADP(+) = catechol + NADPH + H(+)</text>
        <dbReference type="Rhea" id="RHEA:16729"/>
        <dbReference type="ChEBI" id="CHEBI:10702"/>
        <dbReference type="ChEBI" id="CHEBI:15378"/>
        <dbReference type="ChEBI" id="CHEBI:18135"/>
        <dbReference type="ChEBI" id="CHEBI:57783"/>
        <dbReference type="ChEBI" id="CHEBI:58349"/>
        <dbReference type="EC" id="1.3.1.20"/>
    </reaction>
</comment>
<organism evidence="13 14">
    <name type="scientific">Ramazzottius varieornatus</name>
    <name type="common">Water bear</name>
    <name type="synonym">Tardigrade</name>
    <dbReference type="NCBI Taxonomy" id="947166"/>
    <lineage>
        <taxon>Eukaryota</taxon>
        <taxon>Metazoa</taxon>
        <taxon>Ecdysozoa</taxon>
        <taxon>Tardigrada</taxon>
        <taxon>Eutardigrada</taxon>
        <taxon>Parachela</taxon>
        <taxon>Hypsibioidea</taxon>
        <taxon>Ramazzottiidae</taxon>
        <taxon>Ramazzottius</taxon>
    </lineage>
</organism>
<evidence type="ECO:0000256" key="9">
    <source>
        <dbReference type="ARBA" id="ARBA00047423"/>
    </source>
</evidence>
<comment type="similarity">
    <text evidence="1">Belongs to the Gfo/Idh/MocA family.</text>
</comment>
<dbReference type="Gene3D" id="3.40.50.720">
    <property type="entry name" value="NAD(P)-binding Rossmann-like Domain"/>
    <property type="match status" value="1"/>
</dbReference>
<evidence type="ECO:0000259" key="12">
    <source>
        <dbReference type="Pfam" id="PF22725"/>
    </source>
</evidence>
<evidence type="ECO:0000256" key="4">
    <source>
        <dbReference type="ARBA" id="ARBA00038984"/>
    </source>
</evidence>
<dbReference type="STRING" id="947166.A0A1D1VVB3"/>
<name>A0A1D1VVB3_RAMVA</name>
<comment type="caution">
    <text evidence="13">The sequence shown here is derived from an EMBL/GenBank/DDBJ whole genome shotgun (WGS) entry which is preliminary data.</text>
</comment>
<evidence type="ECO:0000259" key="11">
    <source>
        <dbReference type="Pfam" id="PF01408"/>
    </source>
</evidence>
<evidence type="ECO:0000256" key="1">
    <source>
        <dbReference type="ARBA" id="ARBA00010928"/>
    </source>
</evidence>
<evidence type="ECO:0000256" key="10">
    <source>
        <dbReference type="ARBA" id="ARBA00049233"/>
    </source>
</evidence>
<feature type="domain" description="GFO/IDH/MocA-like oxidoreductase" evidence="12">
    <location>
        <begin position="140"/>
        <end position="255"/>
    </location>
</feature>
<proteinExistence type="inferred from homology"/>
<dbReference type="InterPro" id="IPR055170">
    <property type="entry name" value="GFO_IDH_MocA-like_dom"/>
</dbReference>
<dbReference type="Pfam" id="PF01408">
    <property type="entry name" value="GFO_IDH_MocA"/>
    <property type="match status" value="1"/>
</dbReference>
<evidence type="ECO:0000256" key="5">
    <source>
        <dbReference type="ARBA" id="ARBA00040603"/>
    </source>
</evidence>
<dbReference type="SUPFAM" id="SSF51735">
    <property type="entry name" value="NAD(P)-binding Rossmann-fold domains"/>
    <property type="match status" value="1"/>
</dbReference>
<dbReference type="GO" id="GO:0000166">
    <property type="term" value="F:nucleotide binding"/>
    <property type="evidence" value="ECO:0007669"/>
    <property type="project" value="InterPro"/>
</dbReference>
<dbReference type="InterPro" id="IPR036291">
    <property type="entry name" value="NAD(P)-bd_dom_sf"/>
</dbReference>
<evidence type="ECO:0000313" key="14">
    <source>
        <dbReference type="Proteomes" id="UP000186922"/>
    </source>
</evidence>
<dbReference type="Proteomes" id="UP000186922">
    <property type="component" value="Unassembled WGS sequence"/>
</dbReference>
<dbReference type="PANTHER" id="PTHR22604:SF105">
    <property type="entry name" value="TRANS-1,2-DIHYDROBENZENE-1,2-DIOL DEHYDROGENASE"/>
    <property type="match status" value="1"/>
</dbReference>
<dbReference type="InterPro" id="IPR000683">
    <property type="entry name" value="Gfo/Idh/MocA-like_OxRdtase_N"/>
</dbReference>
<accession>A0A1D1VVB3</accession>
<protein>
    <recommendedName>
        <fullName evidence="5">Trans-1,2-dihydrobenzene-1,2-diol dehydrogenase</fullName>
        <ecNumber evidence="4">1.1.1.179</ecNumber>
        <ecNumber evidence="3">1.3.1.20</ecNumber>
    </recommendedName>
    <alternativeName>
        <fullName evidence="8">D-xylose 1-dehydrogenase</fullName>
    </alternativeName>
    <alternativeName>
        <fullName evidence="7">D-xylose-NADP dehydrogenase</fullName>
    </alternativeName>
    <alternativeName>
        <fullName evidence="6">Dimeric dihydrodiol dehydrogenase</fullName>
    </alternativeName>
</protein>
<dbReference type="Gene3D" id="3.30.360.10">
    <property type="entry name" value="Dihydrodipicolinate Reductase, domain 2"/>
    <property type="match status" value="1"/>
</dbReference>
<dbReference type="EC" id="1.3.1.20" evidence="3"/>
<dbReference type="Pfam" id="PF22725">
    <property type="entry name" value="GFO_IDH_MocA_C3"/>
    <property type="match status" value="1"/>
</dbReference>
<dbReference type="AlphaFoldDB" id="A0A1D1VVB3"/>
<evidence type="ECO:0000256" key="6">
    <source>
        <dbReference type="ARBA" id="ARBA00042926"/>
    </source>
</evidence>
<sequence length="352" mass="39658">MKKQKLDTPPLRWGFMGAGKIANDFATAIDTFSKSVHRKVAVATREKQTAEAFAKKFGFEKPCDSYGDLAKDGDIDIVYIGTVNPNHYELCKLCLENDKHVLCEKPLTLRLEHTEKLIKLAEEKGKFFQEAVWSRFFPAYERLREELAKDSLGSIKAVTALFGINDQVTSRILRKDLGGGSLMDIGVYTIQFAMQVYGPFVPEKVHAVAIKNDEGVDMSVSMTLQWKDGQIAQLSCSNLAKMESSAEVWGQAGTLKLHEPFWCPNEIEINGKTEKHALPKVSHTLEFEHGEGMVYEVQEVKRCIADGLTESPHFTHKESHILAQILDEVKKQIGLSFEEIYSDDKETWKEAV</sequence>
<feature type="domain" description="Gfo/Idh/MocA-like oxidoreductase N-terminal" evidence="11">
    <location>
        <begin position="11"/>
        <end position="129"/>
    </location>
</feature>
<reference evidence="13 14" key="1">
    <citation type="journal article" date="2016" name="Nat. Commun.">
        <title>Extremotolerant tardigrade genome and improved radiotolerance of human cultured cells by tardigrade-unique protein.</title>
        <authorList>
            <person name="Hashimoto T."/>
            <person name="Horikawa D.D."/>
            <person name="Saito Y."/>
            <person name="Kuwahara H."/>
            <person name="Kozuka-Hata H."/>
            <person name="Shin-I T."/>
            <person name="Minakuchi Y."/>
            <person name="Ohishi K."/>
            <person name="Motoyama A."/>
            <person name="Aizu T."/>
            <person name="Enomoto A."/>
            <person name="Kondo K."/>
            <person name="Tanaka S."/>
            <person name="Hara Y."/>
            <person name="Koshikawa S."/>
            <person name="Sagara H."/>
            <person name="Miura T."/>
            <person name="Yokobori S."/>
            <person name="Miyagawa K."/>
            <person name="Suzuki Y."/>
            <person name="Kubo T."/>
            <person name="Oyama M."/>
            <person name="Kohara Y."/>
            <person name="Fujiyama A."/>
            <person name="Arakawa K."/>
            <person name="Katayama T."/>
            <person name="Toyoda A."/>
            <person name="Kunieda T."/>
        </authorList>
    </citation>
    <scope>NUCLEOTIDE SEQUENCE [LARGE SCALE GENOMIC DNA]</scope>
    <source>
        <strain evidence="13 14">YOKOZUNA-1</strain>
    </source>
</reference>
<evidence type="ECO:0000256" key="2">
    <source>
        <dbReference type="ARBA" id="ARBA00023002"/>
    </source>
</evidence>
<dbReference type="EMBL" id="BDGG01000008">
    <property type="protein sequence ID" value="GAV02549.1"/>
    <property type="molecule type" value="Genomic_DNA"/>
</dbReference>
<dbReference type="GO" id="GO:0047115">
    <property type="term" value="F:trans-1,2-dihydrobenzene-1,2-diol dehydrogenase activity"/>
    <property type="evidence" value="ECO:0007669"/>
    <property type="project" value="UniProtKB-EC"/>
</dbReference>
<dbReference type="GO" id="GO:0047837">
    <property type="term" value="F:D-xylose 1-dehydrogenase (NADP+) activity"/>
    <property type="evidence" value="ECO:0007669"/>
    <property type="project" value="UniProtKB-EC"/>
</dbReference>
<dbReference type="EC" id="1.1.1.179" evidence="4"/>
<dbReference type="PANTHER" id="PTHR22604">
    <property type="entry name" value="OXIDOREDUCTASES"/>
    <property type="match status" value="1"/>
</dbReference>
<dbReference type="OrthoDB" id="2129491at2759"/>
<evidence type="ECO:0000256" key="8">
    <source>
        <dbReference type="ARBA" id="ARBA00043025"/>
    </source>
</evidence>